<dbReference type="Proteomes" id="UP001472677">
    <property type="component" value="Unassembled WGS sequence"/>
</dbReference>
<comment type="caution">
    <text evidence="1">The sequence shown here is derived from an EMBL/GenBank/DDBJ whole genome shotgun (WGS) entry which is preliminary data.</text>
</comment>
<keyword evidence="2" id="KW-1185">Reference proteome</keyword>
<accession>A0ABR2DA94</accession>
<sequence length="73" mass="8032">MLKPSDHVFLLQLNLLKQRASTTTIDAKLKGEISPIKAPSLLTMATGVCSTRAREMAPMAAKEFRAFVVSDRK</sequence>
<organism evidence="1 2">
    <name type="scientific">Hibiscus sabdariffa</name>
    <name type="common">roselle</name>
    <dbReference type="NCBI Taxonomy" id="183260"/>
    <lineage>
        <taxon>Eukaryota</taxon>
        <taxon>Viridiplantae</taxon>
        <taxon>Streptophyta</taxon>
        <taxon>Embryophyta</taxon>
        <taxon>Tracheophyta</taxon>
        <taxon>Spermatophyta</taxon>
        <taxon>Magnoliopsida</taxon>
        <taxon>eudicotyledons</taxon>
        <taxon>Gunneridae</taxon>
        <taxon>Pentapetalae</taxon>
        <taxon>rosids</taxon>
        <taxon>malvids</taxon>
        <taxon>Malvales</taxon>
        <taxon>Malvaceae</taxon>
        <taxon>Malvoideae</taxon>
        <taxon>Hibiscus</taxon>
    </lineage>
</organism>
<evidence type="ECO:0000313" key="1">
    <source>
        <dbReference type="EMBL" id="KAK8532331.1"/>
    </source>
</evidence>
<reference evidence="1 2" key="1">
    <citation type="journal article" date="2024" name="G3 (Bethesda)">
        <title>Genome assembly of Hibiscus sabdariffa L. provides insights into metabolisms of medicinal natural products.</title>
        <authorList>
            <person name="Kim T."/>
        </authorList>
    </citation>
    <scope>NUCLEOTIDE SEQUENCE [LARGE SCALE GENOMIC DNA]</scope>
    <source>
        <strain evidence="1">TK-2024</strain>
        <tissue evidence="1">Old leaves</tissue>
    </source>
</reference>
<proteinExistence type="predicted"/>
<dbReference type="EMBL" id="JBBPBM010000034">
    <property type="protein sequence ID" value="KAK8532331.1"/>
    <property type="molecule type" value="Genomic_DNA"/>
</dbReference>
<protein>
    <submittedName>
        <fullName evidence="1">Uncharacterized protein</fullName>
    </submittedName>
</protein>
<name>A0ABR2DA94_9ROSI</name>
<evidence type="ECO:0000313" key="2">
    <source>
        <dbReference type="Proteomes" id="UP001472677"/>
    </source>
</evidence>
<gene>
    <name evidence="1" type="ORF">V6N12_053775</name>
</gene>